<gene>
    <name evidence="9" type="ORF">FE782_11085</name>
</gene>
<dbReference type="EMBL" id="VCIW01000005">
    <property type="protein sequence ID" value="TLS52494.1"/>
    <property type="molecule type" value="Genomic_DNA"/>
</dbReference>
<proteinExistence type="inferred from homology"/>
<evidence type="ECO:0000256" key="2">
    <source>
        <dbReference type="ARBA" id="ARBA00022448"/>
    </source>
</evidence>
<keyword evidence="4 7" id="KW-0812">Transmembrane</keyword>
<feature type="transmembrane region" description="Helical" evidence="7">
    <location>
        <begin position="263"/>
        <end position="280"/>
    </location>
</feature>
<dbReference type="GO" id="GO:0055085">
    <property type="term" value="P:transmembrane transport"/>
    <property type="evidence" value="ECO:0007669"/>
    <property type="project" value="InterPro"/>
</dbReference>
<dbReference type="InterPro" id="IPR035906">
    <property type="entry name" value="MetI-like_sf"/>
</dbReference>
<dbReference type="Gene3D" id="1.10.3720.10">
    <property type="entry name" value="MetI-like"/>
    <property type="match status" value="1"/>
</dbReference>
<comment type="caution">
    <text evidence="9">The sequence shown here is derived from an EMBL/GenBank/DDBJ whole genome shotgun (WGS) entry which is preliminary data.</text>
</comment>
<accession>A0A5R9GGP2</accession>
<dbReference type="Proteomes" id="UP000309676">
    <property type="component" value="Unassembled WGS sequence"/>
</dbReference>
<evidence type="ECO:0000313" key="10">
    <source>
        <dbReference type="Proteomes" id="UP000309676"/>
    </source>
</evidence>
<dbReference type="PANTHER" id="PTHR43744:SF9">
    <property type="entry name" value="POLYGALACTURONAN_RHAMNOGALACTURONAN TRANSPORT SYSTEM PERMEASE PROTEIN YTCP"/>
    <property type="match status" value="1"/>
</dbReference>
<evidence type="ECO:0000256" key="6">
    <source>
        <dbReference type="ARBA" id="ARBA00023136"/>
    </source>
</evidence>
<feature type="transmembrane region" description="Helical" evidence="7">
    <location>
        <begin position="185"/>
        <end position="204"/>
    </location>
</feature>
<keyword evidence="5 7" id="KW-1133">Transmembrane helix</keyword>
<dbReference type="AlphaFoldDB" id="A0A5R9GGP2"/>
<dbReference type="PANTHER" id="PTHR43744">
    <property type="entry name" value="ABC TRANSPORTER PERMEASE PROTEIN MG189-RELATED-RELATED"/>
    <property type="match status" value="1"/>
</dbReference>
<feature type="transmembrane region" description="Helical" evidence="7">
    <location>
        <begin position="112"/>
        <end position="131"/>
    </location>
</feature>
<name>A0A5R9GGP2_9BACL</name>
<evidence type="ECO:0000256" key="7">
    <source>
        <dbReference type="RuleBase" id="RU363032"/>
    </source>
</evidence>
<organism evidence="9 10">
    <name type="scientific">Paenibacillus antri</name>
    <dbReference type="NCBI Taxonomy" id="2582848"/>
    <lineage>
        <taxon>Bacteria</taxon>
        <taxon>Bacillati</taxon>
        <taxon>Bacillota</taxon>
        <taxon>Bacilli</taxon>
        <taxon>Bacillales</taxon>
        <taxon>Paenibacillaceae</taxon>
        <taxon>Paenibacillus</taxon>
    </lineage>
</organism>
<dbReference type="GO" id="GO:0005886">
    <property type="term" value="C:plasma membrane"/>
    <property type="evidence" value="ECO:0007669"/>
    <property type="project" value="UniProtKB-SubCell"/>
</dbReference>
<evidence type="ECO:0000256" key="3">
    <source>
        <dbReference type="ARBA" id="ARBA00022475"/>
    </source>
</evidence>
<evidence type="ECO:0000259" key="8">
    <source>
        <dbReference type="PROSITE" id="PS50928"/>
    </source>
</evidence>
<feature type="domain" description="ABC transmembrane type-1" evidence="8">
    <location>
        <begin position="71"/>
        <end position="277"/>
    </location>
</feature>
<evidence type="ECO:0000256" key="4">
    <source>
        <dbReference type="ARBA" id="ARBA00022692"/>
    </source>
</evidence>
<dbReference type="SUPFAM" id="SSF161098">
    <property type="entry name" value="MetI-like"/>
    <property type="match status" value="1"/>
</dbReference>
<comment type="similarity">
    <text evidence="7">Belongs to the binding-protein-dependent transport system permease family.</text>
</comment>
<evidence type="ECO:0000313" key="9">
    <source>
        <dbReference type="EMBL" id="TLS52494.1"/>
    </source>
</evidence>
<keyword evidence="3" id="KW-1003">Cell membrane</keyword>
<keyword evidence="2 7" id="KW-0813">Transport</keyword>
<dbReference type="RefSeq" id="WP_138194150.1">
    <property type="nucleotide sequence ID" value="NZ_VCIW01000005.1"/>
</dbReference>
<dbReference type="InterPro" id="IPR000515">
    <property type="entry name" value="MetI-like"/>
</dbReference>
<feature type="transmembrane region" description="Helical" evidence="7">
    <location>
        <begin position="143"/>
        <end position="164"/>
    </location>
</feature>
<protein>
    <submittedName>
        <fullName evidence="9">Carbohydrate ABC transporter permease</fullName>
    </submittedName>
</protein>
<sequence>MQYKMSFGRSVFVAFNYIVLVGFALLCLLPMVHLLAISLSSGTAAAAGFVTLWPVDFTFKAYEYVANKPEFTRSMIVSFQRVLIGVPLDMLLTLLIAYPLSKDARTLSFRRGYIVFFMITILFGGGLIPWYMVIKMTGLLDSIFALILPGAVSVFNVILLFNFFRNLPKEIEEAAYIDGAGHWYTLWKIFVPLSMPAIATLILFTTVGHWNSWFDGIILMNRTENYPLQSYLQTVVVQQGLERMITIQDTALLQEVSNRTNKAAQIFIGALPILLVYPFLQRYFMSGIVLGSVKG</sequence>
<reference evidence="9 10" key="1">
    <citation type="submission" date="2019-05" db="EMBL/GenBank/DDBJ databases">
        <authorList>
            <person name="Narsing Rao M.P."/>
            <person name="Li W.J."/>
        </authorList>
    </citation>
    <scope>NUCLEOTIDE SEQUENCE [LARGE SCALE GENOMIC DNA]</scope>
    <source>
        <strain evidence="9 10">SYSU_K30003</strain>
    </source>
</reference>
<keyword evidence="6 7" id="KW-0472">Membrane</keyword>
<feature type="transmembrane region" description="Helical" evidence="7">
    <location>
        <begin position="82"/>
        <end position="100"/>
    </location>
</feature>
<dbReference type="OrthoDB" id="9810086at2"/>
<dbReference type="Pfam" id="PF00528">
    <property type="entry name" value="BPD_transp_1"/>
    <property type="match status" value="1"/>
</dbReference>
<keyword evidence="10" id="KW-1185">Reference proteome</keyword>
<evidence type="ECO:0000256" key="5">
    <source>
        <dbReference type="ARBA" id="ARBA00022989"/>
    </source>
</evidence>
<evidence type="ECO:0000256" key="1">
    <source>
        <dbReference type="ARBA" id="ARBA00004651"/>
    </source>
</evidence>
<dbReference type="CDD" id="cd06261">
    <property type="entry name" value="TM_PBP2"/>
    <property type="match status" value="1"/>
</dbReference>
<dbReference type="PROSITE" id="PS50928">
    <property type="entry name" value="ABC_TM1"/>
    <property type="match status" value="1"/>
</dbReference>
<comment type="subcellular location">
    <subcellularLocation>
        <location evidence="1 7">Cell membrane</location>
        <topology evidence="1 7">Multi-pass membrane protein</topology>
    </subcellularLocation>
</comment>